<dbReference type="PANTHER" id="PTHR11748">
    <property type="entry name" value="D-LACTATE DEHYDROGENASE"/>
    <property type="match status" value="1"/>
</dbReference>
<gene>
    <name evidence="4" type="ORF">PROH_15900</name>
</gene>
<dbReference type="Gene3D" id="3.30.465.10">
    <property type="match status" value="1"/>
</dbReference>
<dbReference type="GO" id="GO:0003824">
    <property type="term" value="F:catalytic activity"/>
    <property type="evidence" value="ECO:0007669"/>
    <property type="project" value="InterPro"/>
</dbReference>
<comment type="caution">
    <text evidence="4">The sequence shown here is derived from an EMBL/GenBank/DDBJ whole genome shotgun (WGS) entry which is preliminary data.</text>
</comment>
<dbReference type="InterPro" id="IPR016169">
    <property type="entry name" value="FAD-bd_PCMH_sub2"/>
</dbReference>
<dbReference type="EMBL" id="AJTX02000006">
    <property type="protein sequence ID" value="KKI99225.1"/>
    <property type="molecule type" value="Genomic_DNA"/>
</dbReference>
<dbReference type="STRING" id="317619.GCA_000332315_02350"/>
<dbReference type="SUPFAM" id="SSF55103">
    <property type="entry name" value="FAD-linked oxidases, C-terminal domain"/>
    <property type="match status" value="1"/>
</dbReference>
<dbReference type="InterPro" id="IPR016164">
    <property type="entry name" value="FAD-linked_Oxase-like_C"/>
</dbReference>
<keyword evidence="1" id="KW-0285">Flavoprotein</keyword>
<evidence type="ECO:0000256" key="2">
    <source>
        <dbReference type="ARBA" id="ARBA00022827"/>
    </source>
</evidence>
<organism evidence="4 5">
    <name type="scientific">Prochlorothrix hollandica PCC 9006 = CALU 1027</name>
    <dbReference type="NCBI Taxonomy" id="317619"/>
    <lineage>
        <taxon>Bacteria</taxon>
        <taxon>Bacillati</taxon>
        <taxon>Cyanobacteriota</taxon>
        <taxon>Cyanophyceae</taxon>
        <taxon>Prochlorotrichales</taxon>
        <taxon>Prochlorotrichaceae</taxon>
        <taxon>Prochlorothrix</taxon>
    </lineage>
</organism>
<dbReference type="InterPro" id="IPR036318">
    <property type="entry name" value="FAD-bd_PCMH-like_sf"/>
</dbReference>
<proteinExistence type="predicted"/>
<sequence length="446" mass="46759">MDSRDTITTQLQSLVGASAVVAWESLTEADRRCLAGAIAPNRTPPACVVSPASVDMLQTVVECTHRNRWAIMPWGQGSKISWGPGVQPLDVVISTAHLQQWVDHAVGDLTLTAETGLTLAAVQAQLGQHQQFIALDPLYDGSLGGLVATADGGSLRQRYGGVRDMVLGLEFVRSDGEKAKAGGRVVKNVAGYDLMKLFTGSQGSLGILTQITLRLYPLPESWQTVVLTGSAAIVAEATQQVLRSTLTPIALDLWSPGVVAALGLAAGGTTVAPLGLAIRFGTLGVSAQEQGQQVQALGDRLGLAAHCFTAEPEQQLWTTLRTLFQSVPGSSPAVLCKVGVLPTQAVATLQHLGSTGPADALGLIHGGSGLGRLRFPGEIPSPGVLESLRHHCQTHQGFVSILEAPPSLKEQLDLWGYGGNALGIMAGLKQQFDPLHLLSPNRFVGG</sequence>
<dbReference type="Pfam" id="PF01565">
    <property type="entry name" value="FAD_binding_4"/>
    <property type="match status" value="1"/>
</dbReference>
<accession>A0A0M2PRQ3</accession>
<dbReference type="PROSITE" id="PS51387">
    <property type="entry name" value="FAD_PCMH"/>
    <property type="match status" value="1"/>
</dbReference>
<keyword evidence="5" id="KW-1185">Reference proteome</keyword>
<dbReference type="InterPro" id="IPR016166">
    <property type="entry name" value="FAD-bd_PCMH"/>
</dbReference>
<feature type="domain" description="FAD-binding PCMH-type" evidence="3">
    <location>
        <begin position="41"/>
        <end position="218"/>
    </location>
</feature>
<name>A0A0M2PRQ3_PROHO</name>
<reference evidence="4" key="1">
    <citation type="submission" date="2012-04" db="EMBL/GenBank/DDBJ databases">
        <authorList>
            <person name="Borisov I.G."/>
            <person name="Ivanikova N.V."/>
            <person name="Pinevich A.V."/>
        </authorList>
    </citation>
    <scope>NUCLEOTIDE SEQUENCE</scope>
    <source>
        <strain evidence="4">CALU 1027</strain>
    </source>
</reference>
<dbReference type="SUPFAM" id="SSF56176">
    <property type="entry name" value="FAD-binding/transporter-associated domain-like"/>
    <property type="match status" value="1"/>
</dbReference>
<evidence type="ECO:0000256" key="1">
    <source>
        <dbReference type="ARBA" id="ARBA00022630"/>
    </source>
</evidence>
<dbReference type="PANTHER" id="PTHR11748:SF103">
    <property type="entry name" value="GLYCOLATE OXIDASE SUBUNIT GLCE"/>
    <property type="match status" value="1"/>
</dbReference>
<dbReference type="GO" id="GO:0071949">
    <property type="term" value="F:FAD binding"/>
    <property type="evidence" value="ECO:0007669"/>
    <property type="project" value="InterPro"/>
</dbReference>
<dbReference type="InterPro" id="IPR006094">
    <property type="entry name" value="Oxid_FAD_bind_N"/>
</dbReference>
<dbReference type="RefSeq" id="WP_017712737.1">
    <property type="nucleotide sequence ID" value="NZ_KB235937.1"/>
</dbReference>
<evidence type="ECO:0000259" key="3">
    <source>
        <dbReference type="PROSITE" id="PS51387"/>
    </source>
</evidence>
<protein>
    <recommendedName>
        <fullName evidence="3">FAD-binding PCMH-type domain-containing protein</fullName>
    </recommendedName>
</protein>
<dbReference type="Proteomes" id="UP000034681">
    <property type="component" value="Unassembled WGS sequence"/>
</dbReference>
<dbReference type="OrthoDB" id="9767256at2"/>
<dbReference type="AlphaFoldDB" id="A0A0M2PRQ3"/>
<evidence type="ECO:0000313" key="5">
    <source>
        <dbReference type="Proteomes" id="UP000034681"/>
    </source>
</evidence>
<keyword evidence="2" id="KW-0274">FAD</keyword>
<evidence type="ECO:0000313" key="4">
    <source>
        <dbReference type="EMBL" id="KKI99225.1"/>
    </source>
</evidence>
<dbReference type="eggNOG" id="COG0277">
    <property type="taxonomic scope" value="Bacteria"/>
</dbReference>